<name>A0A9E7ZQF0_9HYPH</name>
<dbReference type="EMBL" id="CP102774">
    <property type="protein sequence ID" value="UZF89478.1"/>
    <property type="molecule type" value="Genomic_DNA"/>
</dbReference>
<gene>
    <name evidence="2" type="ORF">NWE54_12130</name>
</gene>
<accession>A0A9E7ZQF0</accession>
<reference evidence="2" key="1">
    <citation type="submission" date="2022-08" db="EMBL/GenBank/DDBJ databases">
        <title>Complete Genome Sequences of 2 Bosea sp. soil isolates.</title>
        <authorList>
            <person name="Alvarez Arevalo M."/>
            <person name="Sterndorff E.B."/>
            <person name="Faurdal D."/>
            <person name="Joergensen T.S."/>
            <person name="Weber T."/>
        </authorList>
    </citation>
    <scope>NUCLEOTIDE SEQUENCE</scope>
    <source>
        <strain evidence="2">NBC_00436</strain>
    </source>
</reference>
<feature type="region of interest" description="Disordered" evidence="1">
    <location>
        <begin position="82"/>
        <end position="102"/>
    </location>
</feature>
<evidence type="ECO:0000313" key="2">
    <source>
        <dbReference type="EMBL" id="UZF89478.1"/>
    </source>
</evidence>
<evidence type="ECO:0000256" key="1">
    <source>
        <dbReference type="SAM" id="MobiDB-lite"/>
    </source>
</evidence>
<protein>
    <submittedName>
        <fullName evidence="2">Uncharacterized protein</fullName>
    </submittedName>
</protein>
<proteinExistence type="predicted"/>
<dbReference type="AlphaFoldDB" id="A0A9E7ZQF0"/>
<organism evidence="2">
    <name type="scientific">Bosea sp. NBC_00436</name>
    <dbReference type="NCBI Taxonomy" id="2969620"/>
    <lineage>
        <taxon>Bacteria</taxon>
        <taxon>Pseudomonadati</taxon>
        <taxon>Pseudomonadota</taxon>
        <taxon>Alphaproteobacteria</taxon>
        <taxon>Hyphomicrobiales</taxon>
        <taxon>Boseaceae</taxon>
        <taxon>Bosea</taxon>
    </lineage>
</organism>
<sequence length="389" mass="41743">MADISIDDSVGIGGANLPGDVAKITAALLAIGPNRGGLATAPTSLDALGKAIKAFQTRQVLPVRDGRVDKVGNTIRRINLLLGAPGPSPKPTPPGNTGEIRPIPDIGTLKREIEQNSWSPVQSSLRSEMLFGWTGVRGKGKLFYFELDETVVPRWFGVLVPDGEVDFSKIHVFFHPLPGQAGYNDATYHNRGAFFGIFRYLGGDRIDLAVQFCAANTGRVLIMPLFTNQVGSTCGVLPARWEDLFGRILAMTKSGGADGANSPVAITDMIVSSFSNGISYSHAFRSRAGLRERLAGVIDFDGAISTSGHLSAQIVTPPGRVARMQQMFAVEKALPDLAVRGIFPLPSPRWLSDTSPFKTILPKTPQAALLAVHPLIAQHMMFTASRYLA</sequence>